<feature type="region of interest" description="Disordered" evidence="1">
    <location>
        <begin position="117"/>
        <end position="139"/>
    </location>
</feature>
<feature type="compositionally biased region" description="Gly residues" evidence="1">
    <location>
        <begin position="128"/>
        <end position="139"/>
    </location>
</feature>
<evidence type="ECO:0000313" key="3">
    <source>
        <dbReference type="Proteomes" id="UP001187192"/>
    </source>
</evidence>
<comment type="caution">
    <text evidence="2">The sequence shown here is derived from an EMBL/GenBank/DDBJ whole genome shotgun (WGS) entry which is preliminary data.</text>
</comment>
<evidence type="ECO:0000313" key="2">
    <source>
        <dbReference type="EMBL" id="GMN53199.1"/>
    </source>
</evidence>
<name>A0AA88DJZ2_FICCA</name>
<gene>
    <name evidence="2" type="ORF">TIFTF001_022343</name>
</gene>
<evidence type="ECO:0000256" key="1">
    <source>
        <dbReference type="SAM" id="MobiDB-lite"/>
    </source>
</evidence>
<dbReference type="AlphaFoldDB" id="A0AA88DJZ2"/>
<dbReference type="Proteomes" id="UP001187192">
    <property type="component" value="Unassembled WGS sequence"/>
</dbReference>
<keyword evidence="3" id="KW-1185">Reference proteome</keyword>
<sequence>MPVFTRAVTSLGEIGSAKDSNELGFGWIWWQKKCVVGGLYDGDGAGGVAFPEFAGDKNNGNGFASEEELRSNPAYLSYYFLNVNLNPWLLPSLLSMEDWRLAQQLRGGGSSVVGGIRDRKKGSRAAEDGGGGSFHGCSW</sequence>
<dbReference type="EMBL" id="BTGU01000045">
    <property type="protein sequence ID" value="GMN53199.1"/>
    <property type="molecule type" value="Genomic_DNA"/>
</dbReference>
<accession>A0AA88DJZ2</accession>
<protein>
    <submittedName>
        <fullName evidence="2">Uncharacterized protein</fullName>
    </submittedName>
</protein>
<organism evidence="2 3">
    <name type="scientific">Ficus carica</name>
    <name type="common">Common fig</name>
    <dbReference type="NCBI Taxonomy" id="3494"/>
    <lineage>
        <taxon>Eukaryota</taxon>
        <taxon>Viridiplantae</taxon>
        <taxon>Streptophyta</taxon>
        <taxon>Embryophyta</taxon>
        <taxon>Tracheophyta</taxon>
        <taxon>Spermatophyta</taxon>
        <taxon>Magnoliopsida</taxon>
        <taxon>eudicotyledons</taxon>
        <taxon>Gunneridae</taxon>
        <taxon>Pentapetalae</taxon>
        <taxon>rosids</taxon>
        <taxon>fabids</taxon>
        <taxon>Rosales</taxon>
        <taxon>Moraceae</taxon>
        <taxon>Ficeae</taxon>
        <taxon>Ficus</taxon>
    </lineage>
</organism>
<proteinExistence type="predicted"/>
<reference evidence="2" key="1">
    <citation type="submission" date="2023-07" db="EMBL/GenBank/DDBJ databases">
        <title>draft genome sequence of fig (Ficus carica).</title>
        <authorList>
            <person name="Takahashi T."/>
            <person name="Nishimura K."/>
        </authorList>
    </citation>
    <scope>NUCLEOTIDE SEQUENCE</scope>
</reference>